<sequence length="44" mass="4599">ARHLGSWGMEGDPAPKKPAGPVWWTGPAAVGRIGRRPAGAIRPL</sequence>
<accession>A0A6J4JH78</accession>
<evidence type="ECO:0000313" key="2">
    <source>
        <dbReference type="EMBL" id="CAA9276690.1"/>
    </source>
</evidence>
<reference evidence="2" key="1">
    <citation type="submission" date="2020-02" db="EMBL/GenBank/DDBJ databases">
        <authorList>
            <person name="Meier V. D."/>
        </authorList>
    </citation>
    <scope>NUCLEOTIDE SEQUENCE</scope>
    <source>
        <strain evidence="2">AVDCRST_MAG27</strain>
    </source>
</reference>
<feature type="region of interest" description="Disordered" evidence="1">
    <location>
        <begin position="1"/>
        <end position="23"/>
    </location>
</feature>
<gene>
    <name evidence="2" type="ORF">AVDCRST_MAG27-3465</name>
</gene>
<dbReference type="EMBL" id="CADCTD010000156">
    <property type="protein sequence ID" value="CAA9276690.1"/>
    <property type="molecule type" value="Genomic_DNA"/>
</dbReference>
<proteinExistence type="predicted"/>
<name>A0A6J4JH78_9PROT</name>
<feature type="non-terminal residue" evidence="2">
    <location>
        <position position="1"/>
    </location>
</feature>
<feature type="non-terminal residue" evidence="2">
    <location>
        <position position="44"/>
    </location>
</feature>
<protein>
    <submittedName>
        <fullName evidence="2">Uncharacterized protein</fullName>
    </submittedName>
</protein>
<evidence type="ECO:0000256" key="1">
    <source>
        <dbReference type="SAM" id="MobiDB-lite"/>
    </source>
</evidence>
<dbReference type="AlphaFoldDB" id="A0A6J4JH78"/>
<organism evidence="2">
    <name type="scientific">uncultured Craurococcus sp</name>
    <dbReference type="NCBI Taxonomy" id="1135998"/>
    <lineage>
        <taxon>Bacteria</taxon>
        <taxon>Pseudomonadati</taxon>
        <taxon>Pseudomonadota</taxon>
        <taxon>Alphaproteobacteria</taxon>
        <taxon>Acetobacterales</taxon>
        <taxon>Acetobacteraceae</taxon>
        <taxon>Craurococcus</taxon>
        <taxon>environmental samples</taxon>
    </lineage>
</organism>